<dbReference type="InterPro" id="IPR040235">
    <property type="entry name" value="Nicolin-1"/>
</dbReference>
<evidence type="ECO:0000313" key="1">
    <source>
        <dbReference type="EMBL" id="CAE1273630.1"/>
    </source>
</evidence>
<evidence type="ECO:0000313" key="2">
    <source>
        <dbReference type="Proteomes" id="UP000597762"/>
    </source>
</evidence>
<name>A0A812CJP5_ACAPH</name>
<protein>
    <submittedName>
        <fullName evidence="1">NICN1</fullName>
    </submittedName>
</protein>
<dbReference type="PANTHER" id="PTHR31239">
    <property type="entry name" value="NICOLIN 1"/>
    <property type="match status" value="1"/>
</dbReference>
<dbReference type="PANTHER" id="PTHR31239:SF2">
    <property type="entry name" value="NICOLIN-1"/>
    <property type="match status" value="1"/>
</dbReference>
<proteinExistence type="predicted"/>
<dbReference type="EMBL" id="CAHIKZ030001735">
    <property type="protein sequence ID" value="CAE1273630.1"/>
    <property type="molecule type" value="Genomic_DNA"/>
</dbReference>
<keyword evidence="2" id="KW-1185">Reference proteome</keyword>
<sequence>MASPVRKPLICSLQAPLKIGVDKNWANFNSGYKVIQVNFPSLITPEVDEIHFKNNYTALLSIKVKFHEQTEAESGKWKTCLKRYKLMPHPHTETGSQSSFVVNNKQLTCDLNNILALKFILQQPSPVWLDFSITDVKLYKNIRVSPETPYQNNLFSKWMKEEENKNDNPKKLDLDVAAISSTMQQMWALTQQISNVKCDTSLGRYEIDGIYDINLLT</sequence>
<organism evidence="1 2">
    <name type="scientific">Acanthosepion pharaonis</name>
    <name type="common">Pharaoh cuttlefish</name>
    <name type="synonym">Sepia pharaonis</name>
    <dbReference type="NCBI Taxonomy" id="158019"/>
    <lineage>
        <taxon>Eukaryota</taxon>
        <taxon>Metazoa</taxon>
        <taxon>Spiralia</taxon>
        <taxon>Lophotrochozoa</taxon>
        <taxon>Mollusca</taxon>
        <taxon>Cephalopoda</taxon>
        <taxon>Coleoidea</taxon>
        <taxon>Decapodiformes</taxon>
        <taxon>Sepiida</taxon>
        <taxon>Sepiina</taxon>
        <taxon>Sepiidae</taxon>
        <taxon>Acanthosepion</taxon>
    </lineage>
</organism>
<dbReference type="AlphaFoldDB" id="A0A812CJP5"/>
<dbReference type="Proteomes" id="UP000597762">
    <property type="component" value="Unassembled WGS sequence"/>
</dbReference>
<accession>A0A812CJP5</accession>
<dbReference type="OrthoDB" id="73161at2759"/>
<dbReference type="GO" id="GO:0005654">
    <property type="term" value="C:nucleoplasm"/>
    <property type="evidence" value="ECO:0007669"/>
    <property type="project" value="TreeGrafter"/>
</dbReference>
<gene>
    <name evidence="1" type="ORF">SPHA_38347</name>
</gene>
<comment type="caution">
    <text evidence="1">The sequence shown here is derived from an EMBL/GenBank/DDBJ whole genome shotgun (WGS) entry which is preliminary data.</text>
</comment>
<reference evidence="1" key="1">
    <citation type="submission" date="2021-01" db="EMBL/GenBank/DDBJ databases">
        <authorList>
            <person name="Li R."/>
            <person name="Bekaert M."/>
        </authorList>
    </citation>
    <scope>NUCLEOTIDE SEQUENCE</scope>
    <source>
        <strain evidence="1">Farmed</strain>
    </source>
</reference>